<evidence type="ECO:0000256" key="1">
    <source>
        <dbReference type="ARBA" id="ARBA00023125"/>
    </source>
</evidence>
<reference evidence="4 5" key="1">
    <citation type="submission" date="2023-04" db="EMBL/GenBank/DDBJ databases">
        <title>A long-awaited taxogenomic arrangement of the family Halomonadaceae.</title>
        <authorList>
            <person name="De La Haba R."/>
            <person name="Chuvochina M."/>
            <person name="Wittouck S."/>
            <person name="Arahal D.R."/>
            <person name="Sanchez-Porro C."/>
            <person name="Hugenholtz P."/>
            <person name="Ventosa A."/>
        </authorList>
    </citation>
    <scope>NUCLEOTIDE SEQUENCE [LARGE SCALE GENOMIC DNA]</scope>
    <source>
        <strain evidence="4 5">DSM 17332</strain>
    </source>
</reference>
<sequence length="443" mass="50383">MAIIRSDTLTLQVASAEQQAALADTLALYRRLVRDLMTVAYTHWPAVGVCDGNEAVKVLEGLIHPTRKRPSVRYAYFSRRYYKFPSYLRRVAIMDAVGQVRSFVTRFDAWRRGERKHPHAKPPRLTASTRTFPSLYGGQCAKVNADATHAFIKVRQRNDWLWMSFRLKGQCRFRGKGQAKSPLLTVNGRQWKLSLPEQFDPPKPAKGAPDWVLAVDVGINTAATWAVVDVQGTVHARGFLHRSDKDREHRHMQRIRLKARKQTRHGARLPRGFCGRDHDRLTRLADNEAHQISRRLVNLALEHDCQAAVVENLKGWRPKGGRKRTPMKARFHRWFHRQLVTRLDRKAVEAGLRFVAVYARGTSSQAFDGSGPVKRDSKSYSRCTFSSGKRYHADLNAAYNIAARGHVYYQGCRRKAAPRAGAQKSTGTPRTPVTLSTLWQQSA</sequence>
<dbReference type="EMBL" id="JARWAL010000005">
    <property type="protein sequence ID" value="MDR5892488.1"/>
    <property type="molecule type" value="Genomic_DNA"/>
</dbReference>
<evidence type="ECO:0000313" key="4">
    <source>
        <dbReference type="EMBL" id="MDR5892488.1"/>
    </source>
</evidence>
<dbReference type="Proteomes" id="UP001252270">
    <property type="component" value="Unassembled WGS sequence"/>
</dbReference>
<protein>
    <submittedName>
        <fullName evidence="4">Transposase</fullName>
    </submittedName>
</protein>
<name>A0ABU1GKE3_9GAMM</name>
<organism evidence="4 5">
    <name type="scientific">Halomonas mongoliensis</name>
    <dbReference type="NCBI Taxonomy" id="321265"/>
    <lineage>
        <taxon>Bacteria</taxon>
        <taxon>Pseudomonadati</taxon>
        <taxon>Pseudomonadota</taxon>
        <taxon>Gammaproteobacteria</taxon>
        <taxon>Oceanospirillales</taxon>
        <taxon>Halomonadaceae</taxon>
        <taxon>Halomonas</taxon>
    </lineage>
</organism>
<dbReference type="InterPro" id="IPR010095">
    <property type="entry name" value="Cas12f1-like_TNB"/>
</dbReference>
<evidence type="ECO:0000313" key="5">
    <source>
        <dbReference type="Proteomes" id="UP001252270"/>
    </source>
</evidence>
<feature type="domain" description="Cas12f1-like TNB" evidence="3">
    <location>
        <begin position="336"/>
        <end position="401"/>
    </location>
</feature>
<dbReference type="RefSeq" id="WP_309636273.1">
    <property type="nucleotide sequence ID" value="NZ_JARWAL010000005.1"/>
</dbReference>
<feature type="compositionally biased region" description="Polar residues" evidence="2">
    <location>
        <begin position="423"/>
        <end position="443"/>
    </location>
</feature>
<dbReference type="NCBIfam" id="TIGR01766">
    <property type="entry name" value="IS200/IS605 family accessory protein TnpB-like domain"/>
    <property type="match status" value="1"/>
</dbReference>
<evidence type="ECO:0000259" key="3">
    <source>
        <dbReference type="Pfam" id="PF07282"/>
    </source>
</evidence>
<comment type="caution">
    <text evidence="4">The sequence shown here is derived from an EMBL/GenBank/DDBJ whole genome shotgun (WGS) entry which is preliminary data.</text>
</comment>
<feature type="region of interest" description="Disordered" evidence="2">
    <location>
        <begin position="418"/>
        <end position="443"/>
    </location>
</feature>
<evidence type="ECO:0000256" key="2">
    <source>
        <dbReference type="SAM" id="MobiDB-lite"/>
    </source>
</evidence>
<proteinExistence type="predicted"/>
<gene>
    <name evidence="4" type="ORF">QC820_06635</name>
</gene>
<keyword evidence="5" id="KW-1185">Reference proteome</keyword>
<keyword evidence="1" id="KW-0238">DNA-binding</keyword>
<accession>A0ABU1GKE3</accession>
<dbReference type="Pfam" id="PF07282">
    <property type="entry name" value="Cas12f1-like_TNB"/>
    <property type="match status" value="1"/>
</dbReference>